<dbReference type="EMBL" id="JASCZI010121006">
    <property type="protein sequence ID" value="MED6158818.1"/>
    <property type="molecule type" value="Genomic_DNA"/>
</dbReference>
<dbReference type="Proteomes" id="UP001341840">
    <property type="component" value="Unassembled WGS sequence"/>
</dbReference>
<protein>
    <submittedName>
        <fullName evidence="2">Uncharacterized protein</fullName>
    </submittedName>
</protein>
<proteinExistence type="predicted"/>
<accession>A0ABU6UG37</accession>
<evidence type="ECO:0000256" key="1">
    <source>
        <dbReference type="SAM" id="MobiDB-lite"/>
    </source>
</evidence>
<feature type="region of interest" description="Disordered" evidence="1">
    <location>
        <begin position="200"/>
        <end position="243"/>
    </location>
</feature>
<organism evidence="2 3">
    <name type="scientific">Stylosanthes scabra</name>
    <dbReference type="NCBI Taxonomy" id="79078"/>
    <lineage>
        <taxon>Eukaryota</taxon>
        <taxon>Viridiplantae</taxon>
        <taxon>Streptophyta</taxon>
        <taxon>Embryophyta</taxon>
        <taxon>Tracheophyta</taxon>
        <taxon>Spermatophyta</taxon>
        <taxon>Magnoliopsida</taxon>
        <taxon>eudicotyledons</taxon>
        <taxon>Gunneridae</taxon>
        <taxon>Pentapetalae</taxon>
        <taxon>rosids</taxon>
        <taxon>fabids</taxon>
        <taxon>Fabales</taxon>
        <taxon>Fabaceae</taxon>
        <taxon>Papilionoideae</taxon>
        <taxon>50 kb inversion clade</taxon>
        <taxon>dalbergioids sensu lato</taxon>
        <taxon>Dalbergieae</taxon>
        <taxon>Pterocarpus clade</taxon>
        <taxon>Stylosanthes</taxon>
    </lineage>
</organism>
<evidence type="ECO:0000313" key="3">
    <source>
        <dbReference type="Proteomes" id="UP001341840"/>
    </source>
</evidence>
<sequence length="243" mass="27206">MAEEDSFLALVHHDGEIKHRSREGVKFTDKNPTNVFITMRTRLVDLQRSIQRRICRHGRKRLGMIYHRIPIFVMAQGVKYGCFAIEADEDLQVLFHCRRQFLDVRTTELFVEMLDPLASSGGFAPNPHFVVVVVASRSVIQHDPEAHQVASPTFSIYHEAEVADCVGDLGDTRSFREIADAVAAAPHAMLAPYVERDPEPLVDEALRTDDSDDEPTFFEGERDCDNDIGPVPTQQGSASSLGT</sequence>
<evidence type="ECO:0000313" key="2">
    <source>
        <dbReference type="EMBL" id="MED6158818.1"/>
    </source>
</evidence>
<feature type="compositionally biased region" description="Basic and acidic residues" evidence="1">
    <location>
        <begin position="200"/>
        <end position="209"/>
    </location>
</feature>
<keyword evidence="3" id="KW-1185">Reference proteome</keyword>
<comment type="caution">
    <text evidence="2">The sequence shown here is derived from an EMBL/GenBank/DDBJ whole genome shotgun (WGS) entry which is preliminary data.</text>
</comment>
<name>A0ABU6UG37_9FABA</name>
<reference evidence="2 3" key="1">
    <citation type="journal article" date="2023" name="Plants (Basel)">
        <title>Bridging the Gap: Combining Genomics and Transcriptomics Approaches to Understand Stylosanthes scabra, an Orphan Legume from the Brazilian Caatinga.</title>
        <authorList>
            <person name="Ferreira-Neto J.R.C."/>
            <person name="da Silva M.D."/>
            <person name="Binneck E."/>
            <person name="de Melo N.F."/>
            <person name="da Silva R.H."/>
            <person name="de Melo A.L.T.M."/>
            <person name="Pandolfi V."/>
            <person name="Bustamante F.O."/>
            <person name="Brasileiro-Vidal A.C."/>
            <person name="Benko-Iseppon A.M."/>
        </authorList>
    </citation>
    <scope>NUCLEOTIDE SEQUENCE [LARGE SCALE GENOMIC DNA]</scope>
    <source>
        <tissue evidence="2">Leaves</tissue>
    </source>
</reference>
<gene>
    <name evidence="2" type="ORF">PIB30_036326</name>
</gene>
<feature type="compositionally biased region" description="Polar residues" evidence="1">
    <location>
        <begin position="232"/>
        <end position="243"/>
    </location>
</feature>